<evidence type="ECO:0000256" key="5">
    <source>
        <dbReference type="ARBA" id="ARBA00023043"/>
    </source>
</evidence>
<feature type="chain" id="PRO_5019135662" description="PGG domain-containing protein" evidence="8">
    <location>
        <begin position="20"/>
        <end position="88"/>
    </location>
</feature>
<keyword evidence="2 7" id="KW-0812">Transmembrane</keyword>
<evidence type="ECO:0000256" key="3">
    <source>
        <dbReference type="ARBA" id="ARBA00022737"/>
    </source>
</evidence>
<dbReference type="Pfam" id="PF13962">
    <property type="entry name" value="PGG"/>
    <property type="match status" value="1"/>
</dbReference>
<keyword evidence="4 7" id="KW-1133">Transmembrane helix</keyword>
<sequence>MKKKRDALMVAATLIAVMAFQSALNPPGGVWDDDKNSGGGKMSAGTSIMVHYYPEDYQLFMACNAVCFFASLRIVFLVAWDSPTWFLW</sequence>
<evidence type="ECO:0000256" key="4">
    <source>
        <dbReference type="ARBA" id="ARBA00022989"/>
    </source>
</evidence>
<feature type="domain" description="PGG" evidence="9">
    <location>
        <begin position="1"/>
        <end position="81"/>
    </location>
</feature>
<evidence type="ECO:0000259" key="9">
    <source>
        <dbReference type="Pfam" id="PF13962"/>
    </source>
</evidence>
<dbReference type="GO" id="GO:0016020">
    <property type="term" value="C:membrane"/>
    <property type="evidence" value="ECO:0007669"/>
    <property type="project" value="UniProtKB-SubCell"/>
</dbReference>
<evidence type="ECO:0000313" key="10">
    <source>
        <dbReference type="EMBL" id="RVX05338.1"/>
    </source>
</evidence>
<keyword evidence="6 7" id="KW-0472">Membrane</keyword>
<gene>
    <name evidence="10" type="ORF">CK203_013580</name>
</gene>
<dbReference type="AlphaFoldDB" id="A0A438J8P9"/>
<feature type="transmembrane region" description="Helical" evidence="7">
    <location>
        <begin position="59"/>
        <end position="80"/>
    </location>
</feature>
<evidence type="ECO:0000256" key="2">
    <source>
        <dbReference type="ARBA" id="ARBA00022692"/>
    </source>
</evidence>
<reference evidence="10 11" key="1">
    <citation type="journal article" date="2018" name="PLoS Genet.">
        <title>Population sequencing reveals clonal diversity and ancestral inbreeding in the grapevine cultivar Chardonnay.</title>
        <authorList>
            <person name="Roach M.J."/>
            <person name="Johnson D.L."/>
            <person name="Bohlmann J."/>
            <person name="van Vuuren H.J."/>
            <person name="Jones S.J."/>
            <person name="Pretorius I.S."/>
            <person name="Schmidt S.A."/>
            <person name="Borneman A.R."/>
        </authorList>
    </citation>
    <scope>NUCLEOTIDE SEQUENCE [LARGE SCALE GENOMIC DNA]</scope>
    <source>
        <strain evidence="11">cv. Chardonnay</strain>
        <tissue evidence="10">Leaf</tissue>
    </source>
</reference>
<dbReference type="EMBL" id="QGNW01000056">
    <property type="protein sequence ID" value="RVX05338.1"/>
    <property type="molecule type" value="Genomic_DNA"/>
</dbReference>
<proteinExistence type="predicted"/>
<organism evidence="10 11">
    <name type="scientific">Vitis vinifera</name>
    <name type="common">Grape</name>
    <dbReference type="NCBI Taxonomy" id="29760"/>
    <lineage>
        <taxon>Eukaryota</taxon>
        <taxon>Viridiplantae</taxon>
        <taxon>Streptophyta</taxon>
        <taxon>Embryophyta</taxon>
        <taxon>Tracheophyta</taxon>
        <taxon>Spermatophyta</taxon>
        <taxon>Magnoliopsida</taxon>
        <taxon>eudicotyledons</taxon>
        <taxon>Gunneridae</taxon>
        <taxon>Pentapetalae</taxon>
        <taxon>rosids</taxon>
        <taxon>Vitales</taxon>
        <taxon>Vitaceae</taxon>
        <taxon>Viteae</taxon>
        <taxon>Vitis</taxon>
    </lineage>
</organism>
<evidence type="ECO:0000313" key="11">
    <source>
        <dbReference type="Proteomes" id="UP000288805"/>
    </source>
</evidence>
<evidence type="ECO:0000256" key="7">
    <source>
        <dbReference type="SAM" id="Phobius"/>
    </source>
</evidence>
<evidence type="ECO:0000256" key="6">
    <source>
        <dbReference type="ARBA" id="ARBA00023136"/>
    </source>
</evidence>
<evidence type="ECO:0000256" key="1">
    <source>
        <dbReference type="ARBA" id="ARBA00004141"/>
    </source>
</evidence>
<evidence type="ECO:0000256" key="8">
    <source>
        <dbReference type="SAM" id="SignalP"/>
    </source>
</evidence>
<keyword evidence="8" id="KW-0732">Signal</keyword>
<comment type="subcellular location">
    <subcellularLocation>
        <location evidence="1">Membrane</location>
        <topology evidence="1">Multi-pass membrane protein</topology>
    </subcellularLocation>
</comment>
<feature type="signal peptide" evidence="8">
    <location>
        <begin position="1"/>
        <end position="19"/>
    </location>
</feature>
<protein>
    <recommendedName>
        <fullName evidence="9">PGG domain-containing protein</fullName>
    </recommendedName>
</protein>
<dbReference type="Proteomes" id="UP000288805">
    <property type="component" value="Unassembled WGS sequence"/>
</dbReference>
<accession>A0A438J8P9</accession>
<keyword evidence="5" id="KW-0040">ANK repeat</keyword>
<name>A0A438J8P9_VITVI</name>
<dbReference type="PANTHER" id="PTHR24186:SF37">
    <property type="entry name" value="PGG DOMAIN-CONTAINING PROTEIN"/>
    <property type="match status" value="1"/>
</dbReference>
<dbReference type="InterPro" id="IPR026961">
    <property type="entry name" value="PGG_dom"/>
</dbReference>
<keyword evidence="3" id="KW-0677">Repeat</keyword>
<comment type="caution">
    <text evidence="10">The sequence shown here is derived from an EMBL/GenBank/DDBJ whole genome shotgun (WGS) entry which is preliminary data.</text>
</comment>
<dbReference type="PANTHER" id="PTHR24186">
    <property type="entry name" value="PROTEIN PHOSPHATASE 1 REGULATORY SUBUNIT"/>
    <property type="match status" value="1"/>
</dbReference>